<reference evidence="4" key="2">
    <citation type="submission" date="2023-05" db="EMBL/GenBank/DDBJ databases">
        <authorList>
            <consortium name="Lawrence Berkeley National Laboratory"/>
            <person name="Steindorff A."/>
            <person name="Hensen N."/>
            <person name="Bonometti L."/>
            <person name="Westerberg I."/>
            <person name="Brannstrom I.O."/>
            <person name="Guillou S."/>
            <person name="Cros-Aarteil S."/>
            <person name="Calhoun S."/>
            <person name="Haridas S."/>
            <person name="Kuo A."/>
            <person name="Mondo S."/>
            <person name="Pangilinan J."/>
            <person name="Riley R."/>
            <person name="Labutti K."/>
            <person name="Andreopoulos B."/>
            <person name="Lipzen A."/>
            <person name="Chen C."/>
            <person name="Yanf M."/>
            <person name="Daum C."/>
            <person name="Ng V."/>
            <person name="Clum A."/>
            <person name="Ohm R."/>
            <person name="Martin F."/>
            <person name="Silar P."/>
            <person name="Natvig D."/>
            <person name="Lalanne C."/>
            <person name="Gautier V."/>
            <person name="Ament-Velasquez S.L."/>
            <person name="Kruys A."/>
            <person name="Hutchinson M.I."/>
            <person name="Powell A.J."/>
            <person name="Barry K."/>
            <person name="Miller A.N."/>
            <person name="Grigoriev I.V."/>
            <person name="Debuchy R."/>
            <person name="Gladieux P."/>
            <person name="Thoren M.H."/>
            <person name="Johannesson H."/>
        </authorList>
    </citation>
    <scope>NUCLEOTIDE SEQUENCE</scope>
    <source>
        <strain evidence="4">CBS 508.74</strain>
    </source>
</reference>
<reference evidence="4" key="1">
    <citation type="journal article" date="2023" name="Mol. Phylogenet. Evol.">
        <title>Genome-scale phylogeny and comparative genomics of the fungal order Sordariales.</title>
        <authorList>
            <person name="Hensen N."/>
            <person name="Bonometti L."/>
            <person name="Westerberg I."/>
            <person name="Brannstrom I.O."/>
            <person name="Guillou S."/>
            <person name="Cros-Aarteil S."/>
            <person name="Calhoun S."/>
            <person name="Haridas S."/>
            <person name="Kuo A."/>
            <person name="Mondo S."/>
            <person name="Pangilinan J."/>
            <person name="Riley R."/>
            <person name="LaButti K."/>
            <person name="Andreopoulos B."/>
            <person name="Lipzen A."/>
            <person name="Chen C."/>
            <person name="Yan M."/>
            <person name="Daum C."/>
            <person name="Ng V."/>
            <person name="Clum A."/>
            <person name="Steindorff A."/>
            <person name="Ohm R.A."/>
            <person name="Martin F."/>
            <person name="Silar P."/>
            <person name="Natvig D.O."/>
            <person name="Lalanne C."/>
            <person name="Gautier V."/>
            <person name="Ament-Velasquez S.L."/>
            <person name="Kruys A."/>
            <person name="Hutchinson M.I."/>
            <person name="Powell A.J."/>
            <person name="Barry K."/>
            <person name="Miller A.N."/>
            <person name="Grigoriev I.V."/>
            <person name="Debuchy R."/>
            <person name="Gladieux P."/>
            <person name="Hiltunen Thoren M."/>
            <person name="Johannesson H."/>
        </authorList>
    </citation>
    <scope>NUCLEOTIDE SEQUENCE</scope>
    <source>
        <strain evidence="4">CBS 508.74</strain>
    </source>
</reference>
<dbReference type="AlphaFoldDB" id="A0AAN6YTD8"/>
<organism evidence="4 5">
    <name type="scientific">Canariomyces notabilis</name>
    <dbReference type="NCBI Taxonomy" id="2074819"/>
    <lineage>
        <taxon>Eukaryota</taxon>
        <taxon>Fungi</taxon>
        <taxon>Dikarya</taxon>
        <taxon>Ascomycota</taxon>
        <taxon>Pezizomycotina</taxon>
        <taxon>Sordariomycetes</taxon>
        <taxon>Sordariomycetidae</taxon>
        <taxon>Sordariales</taxon>
        <taxon>Chaetomiaceae</taxon>
        <taxon>Canariomyces</taxon>
    </lineage>
</organism>
<dbReference type="EMBL" id="MU853339">
    <property type="protein sequence ID" value="KAK4113540.1"/>
    <property type="molecule type" value="Genomic_DNA"/>
</dbReference>
<proteinExistence type="predicted"/>
<dbReference type="InterPro" id="IPR036477">
    <property type="entry name" value="Formyl_transf_N_sf"/>
</dbReference>
<dbReference type="GeneID" id="89937144"/>
<evidence type="ECO:0000256" key="1">
    <source>
        <dbReference type="ARBA" id="ARBA00012261"/>
    </source>
</evidence>
<evidence type="ECO:0000259" key="3">
    <source>
        <dbReference type="Pfam" id="PF00551"/>
    </source>
</evidence>
<comment type="caution">
    <text evidence="4">The sequence shown here is derived from an EMBL/GenBank/DDBJ whole genome shotgun (WGS) entry which is preliminary data.</text>
</comment>
<evidence type="ECO:0000313" key="5">
    <source>
        <dbReference type="Proteomes" id="UP001302812"/>
    </source>
</evidence>
<name>A0AAN6YTD8_9PEZI</name>
<evidence type="ECO:0000256" key="2">
    <source>
        <dbReference type="SAM" id="MobiDB-lite"/>
    </source>
</evidence>
<evidence type="ECO:0000313" key="4">
    <source>
        <dbReference type="EMBL" id="KAK4113540.1"/>
    </source>
</evidence>
<sequence length="426" mass="46009">MNLRTFTHFVQRTRARPILRSVSYSAAPKTSDPLRILFCGSDEFSCFSLQALHEEHKQNANLIRSIDVIVRPSKPTGRGYKVLSEVPLRTLADKLSLPVHVRDTFTGWDMPQPDGHPINLIIAVSFGLFVPPRLLSAAKYGGLNVHPSLLPDLRGPAPLHHALLNSYTHTGVTIQTLSPQNFDAGAILLQTPPPGIPIPPSCTVAQLHDMLAPRGAAMLVDALRKGLHVPPHPPTLSGPLPDGHVGGTAGRELAEEERGGETRVLRHAPKITPWDRQVLWIGGGGSVRARNVALRGRVLGPLWTHIVLRSGSGRRHSESEGGGSVEGERLVKRAILEDLSVVETQGAAGEMLTNGRLPRGTVTWVQKSGKEDGQRGDQEIKAEYQLDGTGVVVHLSDGSLLRIGKIKVEGSTSKPARHVLESIGSK</sequence>
<dbReference type="GO" id="GO:0005739">
    <property type="term" value="C:mitochondrion"/>
    <property type="evidence" value="ECO:0007669"/>
    <property type="project" value="TreeGrafter"/>
</dbReference>
<dbReference type="PANTHER" id="PTHR11138">
    <property type="entry name" value="METHIONYL-TRNA FORMYLTRANSFERASE"/>
    <property type="match status" value="1"/>
</dbReference>
<dbReference type="Proteomes" id="UP001302812">
    <property type="component" value="Unassembled WGS sequence"/>
</dbReference>
<dbReference type="PANTHER" id="PTHR11138:SF5">
    <property type="entry name" value="METHIONYL-TRNA FORMYLTRANSFERASE, MITOCHONDRIAL"/>
    <property type="match status" value="1"/>
</dbReference>
<feature type="compositionally biased region" description="Basic and acidic residues" evidence="2">
    <location>
        <begin position="252"/>
        <end position="262"/>
    </location>
</feature>
<keyword evidence="5" id="KW-1185">Reference proteome</keyword>
<feature type="region of interest" description="Disordered" evidence="2">
    <location>
        <begin position="232"/>
        <end position="262"/>
    </location>
</feature>
<dbReference type="GO" id="GO:0004479">
    <property type="term" value="F:methionyl-tRNA formyltransferase activity"/>
    <property type="evidence" value="ECO:0007669"/>
    <property type="project" value="UniProtKB-EC"/>
</dbReference>
<dbReference type="Gene3D" id="3.40.50.12230">
    <property type="match status" value="1"/>
</dbReference>
<dbReference type="SUPFAM" id="SSF53328">
    <property type="entry name" value="Formyltransferase"/>
    <property type="match status" value="1"/>
</dbReference>
<dbReference type="RefSeq" id="XP_064671110.1">
    <property type="nucleotide sequence ID" value="XM_064813019.1"/>
</dbReference>
<dbReference type="InterPro" id="IPR041711">
    <property type="entry name" value="Met-tRNA-FMT_N"/>
</dbReference>
<protein>
    <recommendedName>
        <fullName evidence="1">methionyl-tRNA formyltransferase</fullName>
        <ecNumber evidence="1">2.1.2.9</ecNumber>
    </recommendedName>
</protein>
<dbReference type="CDD" id="cd08646">
    <property type="entry name" value="FMT_core_Met-tRNA-FMT_N"/>
    <property type="match status" value="1"/>
</dbReference>
<gene>
    <name evidence="4" type="ORF">N656DRAFT_751719</name>
</gene>
<dbReference type="InterPro" id="IPR002376">
    <property type="entry name" value="Formyl_transf_N"/>
</dbReference>
<feature type="domain" description="Formyl transferase N-terminal" evidence="3">
    <location>
        <begin position="35"/>
        <end position="222"/>
    </location>
</feature>
<accession>A0AAN6YTD8</accession>
<dbReference type="EC" id="2.1.2.9" evidence="1"/>
<dbReference type="Pfam" id="PF00551">
    <property type="entry name" value="Formyl_trans_N"/>
    <property type="match status" value="1"/>
</dbReference>